<feature type="transmembrane region" description="Helical" evidence="2">
    <location>
        <begin position="286"/>
        <end position="304"/>
    </location>
</feature>
<dbReference type="PANTHER" id="PTHR36838">
    <property type="entry name" value="AUXIN EFFLUX CARRIER FAMILY PROTEIN"/>
    <property type="match status" value="1"/>
</dbReference>
<organism evidence="3 4">
    <name type="scientific">Marispirochaeta aestuarii</name>
    <dbReference type="NCBI Taxonomy" id="1963862"/>
    <lineage>
        <taxon>Bacteria</taxon>
        <taxon>Pseudomonadati</taxon>
        <taxon>Spirochaetota</taxon>
        <taxon>Spirochaetia</taxon>
        <taxon>Spirochaetales</taxon>
        <taxon>Spirochaetaceae</taxon>
        <taxon>Marispirochaeta</taxon>
    </lineage>
</organism>
<keyword evidence="1" id="KW-0813">Transport</keyword>
<keyword evidence="2" id="KW-0812">Transmembrane</keyword>
<feature type="transmembrane region" description="Helical" evidence="2">
    <location>
        <begin position="6"/>
        <end position="23"/>
    </location>
</feature>
<reference evidence="3 4" key="1">
    <citation type="submission" date="2017-03" db="EMBL/GenBank/DDBJ databases">
        <title>Draft Genome sequence of Marispirochaeta sp. strain JC444.</title>
        <authorList>
            <person name="Shivani Y."/>
            <person name="Subhash Y."/>
            <person name="Sasikala C."/>
            <person name="Ramana C."/>
        </authorList>
    </citation>
    <scope>NUCLEOTIDE SEQUENCE [LARGE SCALE GENOMIC DNA]</scope>
    <source>
        <strain evidence="3 4">JC444</strain>
    </source>
</reference>
<keyword evidence="2" id="KW-1133">Transmembrane helix</keyword>
<feature type="transmembrane region" description="Helical" evidence="2">
    <location>
        <begin position="224"/>
        <end position="245"/>
    </location>
</feature>
<feature type="transmembrane region" description="Helical" evidence="2">
    <location>
        <begin position="35"/>
        <end position="54"/>
    </location>
</feature>
<name>A0A1Y1RWG3_9SPIO</name>
<evidence type="ECO:0000313" key="4">
    <source>
        <dbReference type="Proteomes" id="UP000192343"/>
    </source>
</evidence>
<gene>
    <name evidence="3" type="ORF">B4O97_12530</name>
</gene>
<dbReference type="AlphaFoldDB" id="A0A1Y1RWG3"/>
<proteinExistence type="predicted"/>
<dbReference type="EMBL" id="MWQY01000013">
    <property type="protein sequence ID" value="ORC34461.1"/>
    <property type="molecule type" value="Genomic_DNA"/>
</dbReference>
<dbReference type="Proteomes" id="UP000192343">
    <property type="component" value="Unassembled WGS sequence"/>
</dbReference>
<feature type="transmembrane region" description="Helical" evidence="2">
    <location>
        <begin position="160"/>
        <end position="178"/>
    </location>
</feature>
<feature type="transmembrane region" description="Helical" evidence="2">
    <location>
        <begin position="257"/>
        <end position="274"/>
    </location>
</feature>
<feature type="transmembrane region" description="Helical" evidence="2">
    <location>
        <begin position="60"/>
        <end position="79"/>
    </location>
</feature>
<evidence type="ECO:0000256" key="1">
    <source>
        <dbReference type="ARBA" id="ARBA00022448"/>
    </source>
</evidence>
<evidence type="ECO:0000313" key="3">
    <source>
        <dbReference type="EMBL" id="ORC34461.1"/>
    </source>
</evidence>
<dbReference type="PANTHER" id="PTHR36838:SF3">
    <property type="entry name" value="TRANSPORTER AUXIN EFFLUX CARRIER EC FAMILY"/>
    <property type="match status" value="1"/>
</dbReference>
<evidence type="ECO:0008006" key="5">
    <source>
        <dbReference type="Google" id="ProtNLM"/>
    </source>
</evidence>
<feature type="transmembrane region" description="Helical" evidence="2">
    <location>
        <begin position="190"/>
        <end position="212"/>
    </location>
</feature>
<protein>
    <recommendedName>
        <fullName evidence="5">Transporter</fullName>
    </recommendedName>
</protein>
<sequence length="307" mass="34556">MIVSLLPVFLLLGTGVLIRRFSILGREAVDGLKTIIIKIALPSALFLAFAQADMRIEKTWIFLMVFLFCGILYLTGGILHKTLPRLFPEEYTNAYFTGFEFGMIGIGLFTAIWGMEKLPTIAMIAFGHEIFIWFVYVPILSSRKTGKIEITRILKDFFKTPTTISIALGFLVNVLHIYPEISGVIAGRAFLKSLEMISALIAPLILFIIGYSISFRRIPLAKSLALLTSRWIAVLVIGIALVHLMEGLPGVDDFFQLAFYAFILLPPPFILPLFIKEDHHEEISFFSELLIYYTILSFAGYVILMSL</sequence>
<dbReference type="STRING" id="1963862.B4O97_12530"/>
<accession>A0A1Y1RWG3</accession>
<comment type="caution">
    <text evidence="3">The sequence shown here is derived from an EMBL/GenBank/DDBJ whole genome shotgun (WGS) entry which is preliminary data.</text>
</comment>
<feature type="transmembrane region" description="Helical" evidence="2">
    <location>
        <begin position="91"/>
        <end position="115"/>
    </location>
</feature>
<keyword evidence="2" id="KW-0472">Membrane</keyword>
<keyword evidence="4" id="KW-1185">Reference proteome</keyword>
<feature type="transmembrane region" description="Helical" evidence="2">
    <location>
        <begin position="121"/>
        <end position="139"/>
    </location>
</feature>
<evidence type="ECO:0000256" key="2">
    <source>
        <dbReference type="SAM" id="Phobius"/>
    </source>
</evidence>